<dbReference type="InterPro" id="IPR025322">
    <property type="entry name" value="PADRE_dom"/>
</dbReference>
<evidence type="ECO:0000313" key="3">
    <source>
        <dbReference type="RefSeq" id="XP_022949253.1"/>
    </source>
</evidence>
<evidence type="ECO:0000256" key="1">
    <source>
        <dbReference type="SAM" id="MobiDB-lite"/>
    </source>
</evidence>
<sequence length="145" mass="15952">MGNSLMHCLGCVLPCGALDLIRVVHLNGHVQRFSPPLLAGEILNSNPGHVLTTPSSDDHSLLRRFTLLSPQSHLRRGRIYFLIPASSDHRKPPKNLSSPNSAAFPDSNVDVIVLKKPKSGSRNRRRSRSCGGAWQPHLHSISEDQ</sequence>
<accession>A0A6J1GBI2</accession>
<keyword evidence="2" id="KW-1185">Reference proteome</keyword>
<feature type="region of interest" description="Disordered" evidence="1">
    <location>
        <begin position="86"/>
        <end position="145"/>
    </location>
</feature>
<organism evidence="2 3">
    <name type="scientific">Cucurbita moschata</name>
    <name type="common">Winter crookneck squash</name>
    <name type="synonym">Cucurbita pepo var. moschata</name>
    <dbReference type="NCBI Taxonomy" id="3662"/>
    <lineage>
        <taxon>Eukaryota</taxon>
        <taxon>Viridiplantae</taxon>
        <taxon>Streptophyta</taxon>
        <taxon>Embryophyta</taxon>
        <taxon>Tracheophyta</taxon>
        <taxon>Spermatophyta</taxon>
        <taxon>Magnoliopsida</taxon>
        <taxon>eudicotyledons</taxon>
        <taxon>Gunneridae</taxon>
        <taxon>Pentapetalae</taxon>
        <taxon>rosids</taxon>
        <taxon>fabids</taxon>
        <taxon>Cucurbitales</taxon>
        <taxon>Cucurbitaceae</taxon>
        <taxon>Cucurbiteae</taxon>
        <taxon>Cucurbita</taxon>
    </lineage>
</organism>
<dbReference type="KEGG" id="cmos:111452664"/>
<dbReference type="GeneID" id="111452664"/>
<feature type="compositionally biased region" description="Basic residues" evidence="1">
    <location>
        <begin position="115"/>
        <end position="128"/>
    </location>
</feature>
<dbReference type="RefSeq" id="XP_022949253.1">
    <property type="nucleotide sequence ID" value="XM_023093485.1"/>
</dbReference>
<dbReference type="PANTHER" id="PTHR33052">
    <property type="entry name" value="DUF4228 DOMAIN PROTEIN-RELATED"/>
    <property type="match status" value="1"/>
</dbReference>
<proteinExistence type="predicted"/>
<dbReference type="Proteomes" id="UP000504609">
    <property type="component" value="Unplaced"/>
</dbReference>
<reference evidence="3" key="1">
    <citation type="submission" date="2025-08" db="UniProtKB">
        <authorList>
            <consortium name="RefSeq"/>
        </authorList>
    </citation>
    <scope>IDENTIFICATION</scope>
    <source>
        <tissue evidence="3">Young leaves</tissue>
    </source>
</reference>
<name>A0A6J1GBI2_CUCMO</name>
<gene>
    <name evidence="3" type="primary">LOC111452664</name>
</gene>
<dbReference type="AlphaFoldDB" id="A0A6J1GBI2"/>
<protein>
    <submittedName>
        <fullName evidence="3">Uncharacterized protein LOC111452664</fullName>
    </submittedName>
</protein>
<dbReference type="Pfam" id="PF14009">
    <property type="entry name" value="PADRE"/>
    <property type="match status" value="1"/>
</dbReference>
<evidence type="ECO:0000313" key="2">
    <source>
        <dbReference type="Proteomes" id="UP000504609"/>
    </source>
</evidence>